<name>A0A8W8IMX5_MAGGI</name>
<dbReference type="Proteomes" id="UP000005408">
    <property type="component" value="Unassembled WGS sequence"/>
</dbReference>
<dbReference type="Gene3D" id="1.10.730.10">
    <property type="entry name" value="Isoleucyl-tRNA Synthetase, Domain 1"/>
    <property type="match status" value="1"/>
</dbReference>
<feature type="region of interest" description="Disordered" evidence="1">
    <location>
        <begin position="168"/>
        <end position="193"/>
    </location>
</feature>
<dbReference type="EnsemblMetazoa" id="G14768.1">
    <property type="protein sequence ID" value="G14768.1:cds"/>
    <property type="gene ID" value="G14768"/>
</dbReference>
<evidence type="ECO:0000313" key="3">
    <source>
        <dbReference type="Proteomes" id="UP000005408"/>
    </source>
</evidence>
<evidence type="ECO:0000313" key="2">
    <source>
        <dbReference type="EnsemblMetazoa" id="G14768.1:cds"/>
    </source>
</evidence>
<dbReference type="AlphaFoldDB" id="A0A8W8IMX5"/>
<feature type="compositionally biased region" description="Polar residues" evidence="1">
    <location>
        <begin position="179"/>
        <end position="193"/>
    </location>
</feature>
<organism evidence="2 3">
    <name type="scientific">Magallana gigas</name>
    <name type="common">Pacific oyster</name>
    <name type="synonym">Crassostrea gigas</name>
    <dbReference type="NCBI Taxonomy" id="29159"/>
    <lineage>
        <taxon>Eukaryota</taxon>
        <taxon>Metazoa</taxon>
        <taxon>Spiralia</taxon>
        <taxon>Lophotrochozoa</taxon>
        <taxon>Mollusca</taxon>
        <taxon>Bivalvia</taxon>
        <taxon>Autobranchia</taxon>
        <taxon>Pteriomorphia</taxon>
        <taxon>Ostreida</taxon>
        <taxon>Ostreoidea</taxon>
        <taxon>Ostreidae</taxon>
        <taxon>Magallana</taxon>
    </lineage>
</organism>
<evidence type="ECO:0000256" key="1">
    <source>
        <dbReference type="SAM" id="MobiDB-lite"/>
    </source>
</evidence>
<accession>A0A8W8IMX5</accession>
<protein>
    <submittedName>
        <fullName evidence="2">Uncharacterized protein</fullName>
    </submittedName>
</protein>
<dbReference type="InterPro" id="IPR009080">
    <property type="entry name" value="tRNAsynth_Ia_anticodon-bd"/>
</dbReference>
<dbReference type="GO" id="GO:0004812">
    <property type="term" value="F:aminoacyl-tRNA ligase activity"/>
    <property type="evidence" value="ECO:0007669"/>
    <property type="project" value="InterPro"/>
</dbReference>
<dbReference type="SUPFAM" id="SSF47323">
    <property type="entry name" value="Anticodon-binding domain of a subclass of class I aminoacyl-tRNA synthetases"/>
    <property type="match status" value="1"/>
</dbReference>
<keyword evidence="3" id="KW-1185">Reference proteome</keyword>
<dbReference type="GO" id="GO:0006418">
    <property type="term" value="P:tRNA aminoacylation for protein translation"/>
    <property type="evidence" value="ECO:0007669"/>
    <property type="project" value="InterPro"/>
</dbReference>
<sequence>METLRVCSILLQPLIPDIAAQVLDRLGVSEDDRLFRHCKERRQSHRDQDHHLKVQKNHIMDRIKTSLSFDKKRHWPKRREDHWWKITVRLNTPHNSNSEYSPNTKLFIPSESYASNRNSIQHGGQQPWTKERLEEAVAELNTNIQAKERQLQAKDQQLNDRNEYNLQLEEQLQRAEQDATGQRTTSPHSNSQY</sequence>
<proteinExistence type="predicted"/>
<reference evidence="2" key="1">
    <citation type="submission" date="2022-08" db="UniProtKB">
        <authorList>
            <consortium name="EnsemblMetazoa"/>
        </authorList>
    </citation>
    <scope>IDENTIFICATION</scope>
    <source>
        <strain evidence="2">05x7-T-G4-1.051#20</strain>
    </source>
</reference>
<dbReference type="GO" id="GO:0005524">
    <property type="term" value="F:ATP binding"/>
    <property type="evidence" value="ECO:0007669"/>
    <property type="project" value="InterPro"/>
</dbReference>